<protein>
    <submittedName>
        <fullName evidence="2">Uncharacterized protein</fullName>
    </submittedName>
</protein>
<name>A0A0D9VAC7_9ORYZ</name>
<organism evidence="2 3">
    <name type="scientific">Leersia perrieri</name>
    <dbReference type="NCBI Taxonomy" id="77586"/>
    <lineage>
        <taxon>Eukaryota</taxon>
        <taxon>Viridiplantae</taxon>
        <taxon>Streptophyta</taxon>
        <taxon>Embryophyta</taxon>
        <taxon>Tracheophyta</taxon>
        <taxon>Spermatophyta</taxon>
        <taxon>Magnoliopsida</taxon>
        <taxon>Liliopsida</taxon>
        <taxon>Poales</taxon>
        <taxon>Poaceae</taxon>
        <taxon>BOP clade</taxon>
        <taxon>Oryzoideae</taxon>
        <taxon>Oryzeae</taxon>
        <taxon>Oryzinae</taxon>
        <taxon>Leersia</taxon>
    </lineage>
</organism>
<dbReference type="Gramene" id="LPERR01G38570.3">
    <property type="protein sequence ID" value="LPERR01G38570.3"/>
    <property type="gene ID" value="LPERR01G38570"/>
</dbReference>
<proteinExistence type="predicted"/>
<feature type="region of interest" description="Disordered" evidence="1">
    <location>
        <begin position="1"/>
        <end position="36"/>
    </location>
</feature>
<reference evidence="2" key="3">
    <citation type="submission" date="2015-04" db="UniProtKB">
        <authorList>
            <consortium name="EnsemblPlants"/>
        </authorList>
    </citation>
    <scope>IDENTIFICATION</scope>
</reference>
<reference evidence="3" key="2">
    <citation type="submission" date="2013-12" db="EMBL/GenBank/DDBJ databases">
        <authorList>
            <person name="Yu Y."/>
            <person name="Lee S."/>
            <person name="de Baynast K."/>
            <person name="Wissotski M."/>
            <person name="Liu L."/>
            <person name="Talag J."/>
            <person name="Goicoechea J."/>
            <person name="Angelova A."/>
            <person name="Jetty R."/>
            <person name="Kudrna D."/>
            <person name="Golser W."/>
            <person name="Rivera L."/>
            <person name="Zhang J."/>
            <person name="Wing R."/>
        </authorList>
    </citation>
    <scope>NUCLEOTIDE SEQUENCE</scope>
</reference>
<reference evidence="2 3" key="1">
    <citation type="submission" date="2012-08" db="EMBL/GenBank/DDBJ databases">
        <title>Oryza genome evolution.</title>
        <authorList>
            <person name="Wing R.A."/>
        </authorList>
    </citation>
    <scope>NUCLEOTIDE SEQUENCE</scope>
</reference>
<dbReference type="HOGENOM" id="CLU_1789662_0_0_1"/>
<dbReference type="AlphaFoldDB" id="A0A0D9VAC7"/>
<sequence length="145" mass="15860">MRAERGKTPALASAAAAPVVSTSSIPHQPIASRSSRVPRRWRRRRVLRHSVRWYISSEFPDLADSAPSGQAATIRLACGAWREGPAVDVVSASWWGFGGAPLRSRCSTGDSPPPVAELSRRFPRLQHLLSYNVLSCLLAWRSSGE</sequence>
<feature type="compositionally biased region" description="Low complexity" evidence="1">
    <location>
        <begin position="8"/>
        <end position="24"/>
    </location>
</feature>
<dbReference type="Proteomes" id="UP000032180">
    <property type="component" value="Chromosome 1"/>
</dbReference>
<evidence type="ECO:0000256" key="1">
    <source>
        <dbReference type="SAM" id="MobiDB-lite"/>
    </source>
</evidence>
<dbReference type="EnsemblPlants" id="LPERR01G38570.3">
    <property type="protein sequence ID" value="LPERR01G38570.3"/>
    <property type="gene ID" value="LPERR01G38570"/>
</dbReference>
<evidence type="ECO:0000313" key="3">
    <source>
        <dbReference type="Proteomes" id="UP000032180"/>
    </source>
</evidence>
<accession>A0A0D9VAC7</accession>
<keyword evidence="3" id="KW-1185">Reference proteome</keyword>
<evidence type="ECO:0000313" key="2">
    <source>
        <dbReference type="EnsemblPlants" id="LPERR01G38570.3"/>
    </source>
</evidence>